<keyword evidence="3" id="KW-1185">Reference proteome</keyword>
<gene>
    <name evidence="2" type="ORF">J4709_26670</name>
</gene>
<dbReference type="Proteomes" id="UP000680206">
    <property type="component" value="Unassembled WGS sequence"/>
</dbReference>
<dbReference type="EMBL" id="JAGEPF010000016">
    <property type="protein sequence ID" value="MBO2461173.1"/>
    <property type="molecule type" value="Genomic_DNA"/>
</dbReference>
<sequence>MANDVWPPPELAPIHDRMAVWSAWWTGEPDELEYVYGGDGVAAVRPPNWPRRRPLNRPSQYRGGIVGALARMFWGRPTPEGELRSKIHMPIASDISVVSANLLFADPLTFKTPHKATTDRLQELQDDGMQATLREAAETASALGGVYLRTSWDKDIADRPWLSVVQPDCAIPTFRYGRLREVMFWTVIEDDGQQTVVRHLETHKPGVIRHQVFVGTPTSLGQLAPLGDFEDTEPFARIVENGDEIPTGIDLLTAGYIPNIRPNRIWRNLPEGVNLGRSDYQGVEAFMDSLDETWTSWMRDIRLGKARILADRAMLESEGRGQGAYLDLDREVFTPVEINPMSGQSLINEIQFSIRVQEHQDTTQALLETIVRSSGYSAQSFGLVADTALTATEVQARKEQSFQTKAHKINYVRPVLAHMNHALLAIEEAAFERRGLRPQPPDIEWAPGITPDPADTAQTVSLLVSARAVSLQTRVEMVHPDWDEPRVLQEVERIKAEEPSPLDQIPAAGAGRPGFSPLGEARPINRDSERAAEPAGSPRT</sequence>
<protein>
    <submittedName>
        <fullName evidence="2">Phage portal protein</fullName>
    </submittedName>
</protein>
<proteinExistence type="predicted"/>
<evidence type="ECO:0000313" key="3">
    <source>
        <dbReference type="Proteomes" id="UP000680206"/>
    </source>
</evidence>
<feature type="region of interest" description="Disordered" evidence="1">
    <location>
        <begin position="496"/>
        <end position="540"/>
    </location>
</feature>
<dbReference type="Pfam" id="PF05133">
    <property type="entry name" value="SPP1_portal"/>
    <property type="match status" value="1"/>
</dbReference>
<accession>A0ABS3RWP1</accession>
<organism evidence="2 3">
    <name type="scientific">Actinomadura violacea</name>
    <dbReference type="NCBI Taxonomy" id="2819934"/>
    <lineage>
        <taxon>Bacteria</taxon>
        <taxon>Bacillati</taxon>
        <taxon>Actinomycetota</taxon>
        <taxon>Actinomycetes</taxon>
        <taxon>Streptosporangiales</taxon>
        <taxon>Thermomonosporaceae</taxon>
        <taxon>Actinomadura</taxon>
    </lineage>
</organism>
<dbReference type="InterPro" id="IPR021145">
    <property type="entry name" value="Portal_protein_SPP1_Gp6-like"/>
</dbReference>
<feature type="compositionally biased region" description="Basic and acidic residues" evidence="1">
    <location>
        <begin position="523"/>
        <end position="532"/>
    </location>
</feature>
<evidence type="ECO:0000256" key="1">
    <source>
        <dbReference type="SAM" id="MobiDB-lite"/>
    </source>
</evidence>
<dbReference type="RefSeq" id="WP_208244534.1">
    <property type="nucleotide sequence ID" value="NZ_JAGEPF010000016.1"/>
</dbReference>
<reference evidence="2 3" key="1">
    <citation type="submission" date="2021-03" db="EMBL/GenBank/DDBJ databases">
        <title>Actinomadura violae sp. nov., isolated from lichen in Thailand.</title>
        <authorList>
            <person name="Kanchanasin P."/>
            <person name="Saeng-In P."/>
            <person name="Phongsopitanun W."/>
            <person name="Yuki M."/>
            <person name="Kudo T."/>
            <person name="Ohkuma M."/>
            <person name="Tanasupawat S."/>
        </authorList>
    </citation>
    <scope>NUCLEOTIDE SEQUENCE [LARGE SCALE GENOMIC DNA]</scope>
    <source>
        <strain evidence="2 3">LCR2-06</strain>
    </source>
</reference>
<comment type="caution">
    <text evidence="2">The sequence shown here is derived from an EMBL/GenBank/DDBJ whole genome shotgun (WGS) entry which is preliminary data.</text>
</comment>
<evidence type="ECO:0000313" key="2">
    <source>
        <dbReference type="EMBL" id="MBO2461173.1"/>
    </source>
</evidence>
<name>A0ABS3RWP1_9ACTN</name>